<gene>
    <name evidence="8" type="primary">LOC100897694</name>
</gene>
<dbReference type="RefSeq" id="XP_003744335.1">
    <property type="nucleotide sequence ID" value="XM_003744287.2"/>
</dbReference>
<dbReference type="Pfam" id="PF00753">
    <property type="entry name" value="Lactamase_B"/>
    <property type="match status" value="1"/>
</dbReference>
<dbReference type="Proteomes" id="UP000694867">
    <property type="component" value="Unplaced"/>
</dbReference>
<dbReference type="GO" id="GO:0016787">
    <property type="term" value="F:hydrolase activity"/>
    <property type="evidence" value="ECO:0007669"/>
    <property type="project" value="UniProtKB-KW"/>
</dbReference>
<comment type="similarity">
    <text evidence="1">Belongs to the metallo-beta-lactamase superfamily. Glyoxalase II family.</text>
</comment>
<evidence type="ECO:0000256" key="1">
    <source>
        <dbReference type="ARBA" id="ARBA00006759"/>
    </source>
</evidence>
<proteinExistence type="inferred from homology"/>
<sequence length="312" mass="34769">MEWILNSAKYGTLGGILYRLFIMKTSLPLREQLTPRVYRVLGCNPGIMTLQGTNTYLIGTGERRVLVDTGCADHPAYVDSLRTALHELGAKIEKIIITHWHHDHIGGVIDLMREGIVEISTPIAKIPFSEKDDATGLKFLPLHDGQEIRVEGATLVVLATPGHTKDHACLVLREERAVFSGDCILGEGSSVFEDFGPYMKSLHAIERQAPEVLYPGHGPVVLKALDKVKAYIAHRLYREELILKSLAENGGAPLTSWEIVEKVYGEEIPRFKYPAAQINVGHHLSKLIEDGKVIKRDRQEGFVTVTEEYTLT</sequence>
<dbReference type="SUPFAM" id="SSF56281">
    <property type="entry name" value="Metallo-hydrolase/oxidoreductase"/>
    <property type="match status" value="1"/>
</dbReference>
<dbReference type="InterPro" id="IPR041516">
    <property type="entry name" value="LACTB2_WH"/>
</dbReference>
<dbReference type="GO" id="GO:0046872">
    <property type="term" value="F:metal ion binding"/>
    <property type="evidence" value="ECO:0007669"/>
    <property type="project" value="UniProtKB-KW"/>
</dbReference>
<dbReference type="GO" id="GO:0031123">
    <property type="term" value="P:RNA 3'-end processing"/>
    <property type="evidence" value="ECO:0007669"/>
    <property type="project" value="UniProtKB-ARBA"/>
</dbReference>
<dbReference type="InterPro" id="IPR047921">
    <property type="entry name" value="LACTB2-like_MBL-fold"/>
</dbReference>
<keyword evidence="3" id="KW-0378">Hydrolase</keyword>
<feature type="domain" description="Metallo-beta-lactamase" evidence="6">
    <location>
        <begin position="52"/>
        <end position="217"/>
    </location>
</feature>
<dbReference type="CDD" id="cd07722">
    <property type="entry name" value="LACTB2-like_MBL-fold"/>
    <property type="match status" value="1"/>
</dbReference>
<evidence type="ECO:0000256" key="2">
    <source>
        <dbReference type="ARBA" id="ARBA00022723"/>
    </source>
</evidence>
<dbReference type="Gene3D" id="1.10.10.10">
    <property type="entry name" value="Winged helix-like DNA-binding domain superfamily/Winged helix DNA-binding domain"/>
    <property type="match status" value="1"/>
</dbReference>
<dbReference type="FunFam" id="3.60.15.10:FF:000017">
    <property type="entry name" value="Lactamase beta 2"/>
    <property type="match status" value="1"/>
</dbReference>
<protein>
    <recommendedName>
        <fullName evidence="5">Beta-lactamase-like protein 2 homolog</fullName>
    </recommendedName>
</protein>
<dbReference type="GeneID" id="100897694"/>
<dbReference type="InterPro" id="IPR001279">
    <property type="entry name" value="Metallo-B-lactamas"/>
</dbReference>
<dbReference type="InterPro" id="IPR050662">
    <property type="entry name" value="Sec-metab_biosynth-thioest"/>
</dbReference>
<evidence type="ECO:0000256" key="3">
    <source>
        <dbReference type="ARBA" id="ARBA00022801"/>
    </source>
</evidence>
<evidence type="ECO:0000256" key="4">
    <source>
        <dbReference type="ARBA" id="ARBA00022833"/>
    </source>
</evidence>
<dbReference type="Pfam" id="PF17778">
    <property type="entry name" value="WHD_BLACT"/>
    <property type="match status" value="1"/>
</dbReference>
<evidence type="ECO:0000259" key="6">
    <source>
        <dbReference type="SMART" id="SM00849"/>
    </source>
</evidence>
<keyword evidence="7" id="KW-1185">Reference proteome</keyword>
<accession>A0AAJ6QUJ4</accession>
<dbReference type="Gene3D" id="3.60.15.10">
    <property type="entry name" value="Ribonuclease Z/Hydroxyacylglutathione hydrolase-like"/>
    <property type="match status" value="1"/>
</dbReference>
<dbReference type="KEGG" id="goe:100897694"/>
<evidence type="ECO:0000313" key="8">
    <source>
        <dbReference type="RefSeq" id="XP_003744335.1"/>
    </source>
</evidence>
<keyword evidence="2" id="KW-0479">Metal-binding</keyword>
<evidence type="ECO:0000313" key="7">
    <source>
        <dbReference type="Proteomes" id="UP000694867"/>
    </source>
</evidence>
<name>A0AAJ6QUJ4_9ACAR</name>
<evidence type="ECO:0000256" key="5">
    <source>
        <dbReference type="ARBA" id="ARBA00069358"/>
    </source>
</evidence>
<keyword evidence="4" id="KW-0862">Zinc</keyword>
<dbReference type="PANTHER" id="PTHR23131">
    <property type="entry name" value="ENDORIBONUCLEASE LACTB2"/>
    <property type="match status" value="1"/>
</dbReference>
<dbReference type="PANTHER" id="PTHR23131:SF0">
    <property type="entry name" value="ENDORIBONUCLEASE LACTB2"/>
    <property type="match status" value="1"/>
</dbReference>
<dbReference type="InterPro" id="IPR036866">
    <property type="entry name" value="RibonucZ/Hydroxyglut_hydro"/>
</dbReference>
<dbReference type="SMART" id="SM00849">
    <property type="entry name" value="Lactamase_B"/>
    <property type="match status" value="1"/>
</dbReference>
<organism evidence="7 8">
    <name type="scientific">Galendromus occidentalis</name>
    <name type="common">western predatory mite</name>
    <dbReference type="NCBI Taxonomy" id="34638"/>
    <lineage>
        <taxon>Eukaryota</taxon>
        <taxon>Metazoa</taxon>
        <taxon>Ecdysozoa</taxon>
        <taxon>Arthropoda</taxon>
        <taxon>Chelicerata</taxon>
        <taxon>Arachnida</taxon>
        <taxon>Acari</taxon>
        <taxon>Parasitiformes</taxon>
        <taxon>Mesostigmata</taxon>
        <taxon>Gamasina</taxon>
        <taxon>Phytoseioidea</taxon>
        <taxon>Phytoseiidae</taxon>
        <taxon>Typhlodrominae</taxon>
        <taxon>Galendromus</taxon>
    </lineage>
</organism>
<dbReference type="AlphaFoldDB" id="A0AAJ6QUJ4"/>
<dbReference type="InterPro" id="IPR036388">
    <property type="entry name" value="WH-like_DNA-bd_sf"/>
</dbReference>
<reference evidence="8" key="1">
    <citation type="submission" date="2025-08" db="UniProtKB">
        <authorList>
            <consortium name="RefSeq"/>
        </authorList>
    </citation>
    <scope>IDENTIFICATION</scope>
</reference>